<dbReference type="InterPro" id="IPR003599">
    <property type="entry name" value="Ig_sub"/>
</dbReference>
<evidence type="ECO:0000259" key="8">
    <source>
        <dbReference type="PROSITE" id="PS50835"/>
    </source>
</evidence>
<accession>A0A9Q0DH07</accession>
<dbReference type="PROSITE" id="PS50835">
    <property type="entry name" value="IG_LIKE"/>
    <property type="match status" value="1"/>
</dbReference>
<dbReference type="Pfam" id="PF13895">
    <property type="entry name" value="Ig_2"/>
    <property type="match status" value="1"/>
</dbReference>
<protein>
    <recommendedName>
        <fullName evidence="8">Ig-like domain-containing protein</fullName>
    </recommendedName>
</protein>
<dbReference type="FunFam" id="2.60.40.10:FF:000188">
    <property type="entry name" value="Interleukin-1 receptor accessory protein-like 1"/>
    <property type="match status" value="1"/>
</dbReference>
<dbReference type="EMBL" id="JANIIK010000116">
    <property type="protein sequence ID" value="KAJ3588465.1"/>
    <property type="molecule type" value="Genomic_DNA"/>
</dbReference>
<proteinExistence type="inferred from homology"/>
<keyword evidence="10" id="KW-1185">Reference proteome</keyword>
<organism evidence="9 10">
    <name type="scientific">Muraenolepis orangiensis</name>
    <name type="common">Patagonian moray cod</name>
    <dbReference type="NCBI Taxonomy" id="630683"/>
    <lineage>
        <taxon>Eukaryota</taxon>
        <taxon>Metazoa</taxon>
        <taxon>Chordata</taxon>
        <taxon>Craniata</taxon>
        <taxon>Vertebrata</taxon>
        <taxon>Euteleostomi</taxon>
        <taxon>Actinopterygii</taxon>
        <taxon>Neopterygii</taxon>
        <taxon>Teleostei</taxon>
        <taxon>Neoteleostei</taxon>
        <taxon>Acanthomorphata</taxon>
        <taxon>Zeiogadaria</taxon>
        <taxon>Gadariae</taxon>
        <taxon>Gadiformes</taxon>
        <taxon>Muraenolepidoidei</taxon>
        <taxon>Muraenolepididae</taxon>
        <taxon>Muraenolepis</taxon>
    </lineage>
</organism>
<evidence type="ECO:0000256" key="2">
    <source>
        <dbReference type="ARBA" id="ARBA00022729"/>
    </source>
</evidence>
<evidence type="ECO:0000256" key="6">
    <source>
        <dbReference type="ARBA" id="ARBA00023319"/>
    </source>
</evidence>
<keyword evidence="4" id="KW-1015">Disulfide bond</keyword>
<dbReference type="SMART" id="SM00409">
    <property type="entry name" value="IG"/>
    <property type="match status" value="1"/>
</dbReference>
<dbReference type="SUPFAM" id="SSF48726">
    <property type="entry name" value="Immunoglobulin"/>
    <property type="match status" value="1"/>
</dbReference>
<dbReference type="InterPro" id="IPR036179">
    <property type="entry name" value="Ig-like_dom_sf"/>
</dbReference>
<dbReference type="InterPro" id="IPR015621">
    <property type="entry name" value="IL-1_rcpt_fam"/>
</dbReference>
<evidence type="ECO:0000313" key="9">
    <source>
        <dbReference type="EMBL" id="KAJ3588465.1"/>
    </source>
</evidence>
<dbReference type="InterPro" id="IPR007110">
    <property type="entry name" value="Ig-like_dom"/>
</dbReference>
<sequence length="256" mass="29256">MRERRGGGQGIGGRGIGEEEDSERGGEIRGGDREERRGAGGEERRMRGRRRTEKRGEEVWISVEHVSAWNSTYCMKVSMSMTVVDNDEGRCFSSQIRHLLKAEITRSKMITCPDITDYMAPYKQPTMTWYKECERVEWRSTMVVNTTHIWIPEVEEGDGGNYTCELQYGSRLVRRTTQLKVTVVVLLVLMGSDVAYGRGNPPLYQHRLAVYRPEEGRGPERWGTTRYKSSPTRRVEIEGGGHHRPISSKVTINGDR</sequence>
<evidence type="ECO:0000256" key="3">
    <source>
        <dbReference type="ARBA" id="ARBA00022737"/>
    </source>
</evidence>
<feature type="compositionally biased region" description="Basic and acidic residues" evidence="7">
    <location>
        <begin position="23"/>
        <end position="45"/>
    </location>
</feature>
<keyword evidence="3" id="KW-0677">Repeat</keyword>
<dbReference type="Proteomes" id="UP001148018">
    <property type="component" value="Unassembled WGS sequence"/>
</dbReference>
<dbReference type="InterPro" id="IPR013783">
    <property type="entry name" value="Ig-like_fold"/>
</dbReference>
<keyword evidence="5" id="KW-0325">Glycoprotein</keyword>
<reference evidence="9" key="1">
    <citation type="submission" date="2022-07" db="EMBL/GenBank/DDBJ databases">
        <title>Chromosome-level genome of Muraenolepis orangiensis.</title>
        <authorList>
            <person name="Kim J."/>
        </authorList>
    </citation>
    <scope>NUCLEOTIDE SEQUENCE</scope>
    <source>
        <strain evidence="9">KU_S4_2022</strain>
        <tissue evidence="9">Muscle</tissue>
    </source>
</reference>
<evidence type="ECO:0000256" key="7">
    <source>
        <dbReference type="SAM" id="MobiDB-lite"/>
    </source>
</evidence>
<evidence type="ECO:0000313" key="10">
    <source>
        <dbReference type="Proteomes" id="UP001148018"/>
    </source>
</evidence>
<dbReference type="AlphaFoldDB" id="A0A9Q0DH07"/>
<dbReference type="PANTHER" id="PTHR11890">
    <property type="entry name" value="INTERLEUKIN-1 RECEPTOR FAMILY MEMBER"/>
    <property type="match status" value="1"/>
</dbReference>
<feature type="region of interest" description="Disordered" evidence="7">
    <location>
        <begin position="1"/>
        <end position="54"/>
    </location>
</feature>
<feature type="domain" description="Ig-like" evidence="8">
    <location>
        <begin position="110"/>
        <end position="182"/>
    </location>
</feature>
<name>A0A9Q0DH07_9TELE</name>
<comment type="similarity">
    <text evidence="1">Belongs to the interleukin-1 receptor family.</text>
</comment>
<keyword evidence="2" id="KW-0732">Signal</keyword>
<dbReference type="OrthoDB" id="9925886at2759"/>
<evidence type="ECO:0000256" key="5">
    <source>
        <dbReference type="ARBA" id="ARBA00023180"/>
    </source>
</evidence>
<dbReference type="Gene3D" id="2.60.40.10">
    <property type="entry name" value="Immunoglobulins"/>
    <property type="match status" value="1"/>
</dbReference>
<evidence type="ECO:0000256" key="4">
    <source>
        <dbReference type="ARBA" id="ARBA00023157"/>
    </source>
</evidence>
<dbReference type="PANTHER" id="PTHR11890:SF10">
    <property type="entry name" value="X-LINKED INTERLEUKIN-1 RECEPTOR ACCESSORY PROTEIN-LIKE 2"/>
    <property type="match status" value="1"/>
</dbReference>
<keyword evidence="6" id="KW-0393">Immunoglobulin domain</keyword>
<comment type="caution">
    <text evidence="9">The sequence shown here is derived from an EMBL/GenBank/DDBJ whole genome shotgun (WGS) entry which is preliminary data.</text>
</comment>
<evidence type="ECO:0000256" key="1">
    <source>
        <dbReference type="ARBA" id="ARBA00009752"/>
    </source>
</evidence>
<gene>
    <name evidence="9" type="ORF">NHX12_012057</name>
</gene>